<evidence type="ECO:0000313" key="2">
    <source>
        <dbReference type="EMBL" id="KKW90859.1"/>
    </source>
</evidence>
<dbReference type="EMBL" id="LBIC01000008">
    <property type="protein sequence ID" value="KKW90859.1"/>
    <property type="molecule type" value="Genomic_DNA"/>
</dbReference>
<evidence type="ECO:0000313" key="3">
    <source>
        <dbReference type="Proteomes" id="UP000033874"/>
    </source>
</evidence>
<keyword evidence="3" id="KW-1185">Reference proteome</keyword>
<gene>
    <name evidence="2" type="ORF">YP76_17715</name>
</gene>
<dbReference type="RefSeq" id="WP_046764961.1">
    <property type="nucleotide sequence ID" value="NZ_LBIC01000008.1"/>
</dbReference>
<name>A0A0M3AQP7_9SPHN</name>
<protein>
    <submittedName>
        <fullName evidence="2">Uncharacterized protein</fullName>
    </submittedName>
</protein>
<dbReference type="AlphaFoldDB" id="A0A0M3AQP7"/>
<feature type="region of interest" description="Disordered" evidence="1">
    <location>
        <begin position="1"/>
        <end position="36"/>
    </location>
</feature>
<dbReference type="Proteomes" id="UP000033874">
    <property type="component" value="Unassembled WGS sequence"/>
</dbReference>
<dbReference type="PATRIC" id="fig|56193.3.peg.3710"/>
<feature type="region of interest" description="Disordered" evidence="1">
    <location>
        <begin position="59"/>
        <end position="78"/>
    </location>
</feature>
<reference evidence="2 3" key="1">
    <citation type="submission" date="2015-04" db="EMBL/GenBank/DDBJ databases">
        <title>Genome sequence of aromatic hydrocarbons-degrading Sphingobium chungbukense DJ77.</title>
        <authorList>
            <person name="Kim Y.-C."/>
            <person name="Chae J.-C."/>
        </authorList>
    </citation>
    <scope>NUCLEOTIDE SEQUENCE [LARGE SCALE GENOMIC DNA]</scope>
    <source>
        <strain evidence="2 3">DJ77</strain>
    </source>
</reference>
<sequence>MSSGSYGFGKKAGPKTPADAPEDEGRLDLSGITRTPLPLDPVREQAAIERGAKLGFVDRGAGETEEAGTVVRRRRQPAPQSTVYIKGPKEILDWFIEFSNERGHRAYWQALAEFRDMIDGK</sequence>
<accession>A0A0M3AQP7</accession>
<dbReference type="STRING" id="56193.YP76_17715"/>
<organism evidence="2 3">
    <name type="scientific">Sphingobium chungbukense</name>
    <dbReference type="NCBI Taxonomy" id="56193"/>
    <lineage>
        <taxon>Bacteria</taxon>
        <taxon>Pseudomonadati</taxon>
        <taxon>Pseudomonadota</taxon>
        <taxon>Alphaproteobacteria</taxon>
        <taxon>Sphingomonadales</taxon>
        <taxon>Sphingomonadaceae</taxon>
        <taxon>Sphingobium</taxon>
    </lineage>
</organism>
<comment type="caution">
    <text evidence="2">The sequence shown here is derived from an EMBL/GenBank/DDBJ whole genome shotgun (WGS) entry which is preliminary data.</text>
</comment>
<evidence type="ECO:0000256" key="1">
    <source>
        <dbReference type="SAM" id="MobiDB-lite"/>
    </source>
</evidence>
<proteinExistence type="predicted"/>